<dbReference type="Gene3D" id="3.40.50.10440">
    <property type="entry name" value="Dihydroxyacetone kinase, domain 1"/>
    <property type="match status" value="1"/>
</dbReference>
<keyword evidence="1" id="KW-0446">Lipid-binding</keyword>
<sequence length="283" mass="31165">MSYKIVVDSCCELTETLRAYQNIQAVPLTLQIGDYKIADDENFDQNDFVTRMLAYEGTAKSACPSPGAFAEAYAGDADDIYVVTITKKLSGTYNSALQGIDLYREDGNASKNIHVFDSEGTSGMEVLIVEKIHELAETGKPFDEVVDGVNDFIKNHLGLYFCLDNLENLRKNGRLSNLAAAVLKRLNVKLICKAVDGDIEKVSQDFTISRAILKMCNIMREELAAGTAPKKLIVTHCRCPERADLVAAKLSENLQFEKVETLKMSGLNSLYANDGGIIVSFCH</sequence>
<proteinExistence type="predicted"/>
<dbReference type="SUPFAM" id="SSF82549">
    <property type="entry name" value="DAK1/DegV-like"/>
    <property type="match status" value="1"/>
</dbReference>
<reference evidence="2" key="2">
    <citation type="journal article" date="2021" name="PeerJ">
        <title>Extensive microbial diversity within the chicken gut microbiome revealed by metagenomics and culture.</title>
        <authorList>
            <person name="Gilroy R."/>
            <person name="Ravi A."/>
            <person name="Getino M."/>
            <person name="Pursley I."/>
            <person name="Horton D.L."/>
            <person name="Alikhan N.F."/>
            <person name="Baker D."/>
            <person name="Gharbi K."/>
            <person name="Hall N."/>
            <person name="Watson M."/>
            <person name="Adriaenssens E.M."/>
            <person name="Foster-Nyarko E."/>
            <person name="Jarju S."/>
            <person name="Secka A."/>
            <person name="Antonio M."/>
            <person name="Oren A."/>
            <person name="Chaudhuri R.R."/>
            <person name="La Ragione R."/>
            <person name="Hildebrand F."/>
            <person name="Pallen M.J."/>
        </authorList>
    </citation>
    <scope>NUCLEOTIDE SEQUENCE</scope>
    <source>
        <strain evidence="2">CHK176-6737</strain>
    </source>
</reference>
<dbReference type="Proteomes" id="UP000824125">
    <property type="component" value="Unassembled WGS sequence"/>
</dbReference>
<dbReference type="NCBIfam" id="TIGR00762">
    <property type="entry name" value="DegV"/>
    <property type="match status" value="1"/>
</dbReference>
<organism evidence="2 3">
    <name type="scientific">Candidatus Scybalenecus merdavium</name>
    <dbReference type="NCBI Taxonomy" id="2840939"/>
    <lineage>
        <taxon>Bacteria</taxon>
        <taxon>Bacillati</taxon>
        <taxon>Bacillota</taxon>
        <taxon>Clostridia</taxon>
        <taxon>Eubacteriales</taxon>
        <taxon>Oscillospiraceae</taxon>
        <taxon>Oscillospiraceae incertae sedis</taxon>
        <taxon>Candidatus Scybalenecus</taxon>
    </lineage>
</organism>
<dbReference type="PANTHER" id="PTHR33434:SF2">
    <property type="entry name" value="FATTY ACID-BINDING PROTEIN TM_1468"/>
    <property type="match status" value="1"/>
</dbReference>
<comment type="caution">
    <text evidence="2">The sequence shown here is derived from an EMBL/GenBank/DDBJ whole genome shotgun (WGS) entry which is preliminary data.</text>
</comment>
<name>A0A9D1SNT7_9FIRM</name>
<dbReference type="PANTHER" id="PTHR33434">
    <property type="entry name" value="DEGV DOMAIN-CONTAINING PROTEIN DR_1986-RELATED"/>
    <property type="match status" value="1"/>
</dbReference>
<dbReference type="InterPro" id="IPR043168">
    <property type="entry name" value="DegV_C"/>
</dbReference>
<dbReference type="Pfam" id="PF02645">
    <property type="entry name" value="DegV"/>
    <property type="match status" value="1"/>
</dbReference>
<dbReference type="EMBL" id="DVNM01000015">
    <property type="protein sequence ID" value="HIU68886.1"/>
    <property type="molecule type" value="Genomic_DNA"/>
</dbReference>
<reference evidence="2" key="1">
    <citation type="submission" date="2020-10" db="EMBL/GenBank/DDBJ databases">
        <authorList>
            <person name="Gilroy R."/>
        </authorList>
    </citation>
    <scope>NUCLEOTIDE SEQUENCE</scope>
    <source>
        <strain evidence="2">CHK176-6737</strain>
    </source>
</reference>
<dbReference type="PROSITE" id="PS51482">
    <property type="entry name" value="DEGV"/>
    <property type="match status" value="1"/>
</dbReference>
<dbReference type="GO" id="GO:0008289">
    <property type="term" value="F:lipid binding"/>
    <property type="evidence" value="ECO:0007669"/>
    <property type="project" value="UniProtKB-KW"/>
</dbReference>
<dbReference type="InterPro" id="IPR050270">
    <property type="entry name" value="DegV_domain_contain"/>
</dbReference>
<evidence type="ECO:0000313" key="3">
    <source>
        <dbReference type="Proteomes" id="UP000824125"/>
    </source>
</evidence>
<dbReference type="AlphaFoldDB" id="A0A9D1SNT7"/>
<evidence type="ECO:0000313" key="2">
    <source>
        <dbReference type="EMBL" id="HIU68886.1"/>
    </source>
</evidence>
<dbReference type="Gene3D" id="2.20.28.50">
    <property type="entry name" value="degv family protein"/>
    <property type="match status" value="1"/>
</dbReference>
<protein>
    <submittedName>
        <fullName evidence="2">DegV family protein</fullName>
    </submittedName>
</protein>
<dbReference type="InterPro" id="IPR003797">
    <property type="entry name" value="DegV"/>
</dbReference>
<accession>A0A9D1SNT7</accession>
<evidence type="ECO:0000256" key="1">
    <source>
        <dbReference type="ARBA" id="ARBA00023121"/>
    </source>
</evidence>
<gene>
    <name evidence="2" type="ORF">IAD23_02870</name>
</gene>
<dbReference type="Gene3D" id="3.30.1180.10">
    <property type="match status" value="1"/>
</dbReference>